<dbReference type="FunFam" id="2.130.10.10:FF:000509">
    <property type="entry name" value="U3 small nucleolar RNA-interacting protein"/>
    <property type="match status" value="1"/>
</dbReference>
<dbReference type="GeneID" id="6494941"/>
<evidence type="ECO:0000256" key="2">
    <source>
        <dbReference type="ARBA" id="ARBA00022574"/>
    </source>
</evidence>
<dbReference type="InterPro" id="IPR039241">
    <property type="entry name" value="Rrp9-like"/>
</dbReference>
<dbReference type="PROSITE" id="PS50294">
    <property type="entry name" value="WD_REPEATS_REGION"/>
    <property type="match status" value="3"/>
</dbReference>
<dbReference type="CTD" id="3346176"/>
<evidence type="ECO:0000313" key="9">
    <source>
        <dbReference type="Proteomes" id="UP000007801"/>
    </source>
</evidence>
<feature type="compositionally biased region" description="Low complexity" evidence="7">
    <location>
        <begin position="39"/>
        <end position="50"/>
    </location>
</feature>
<evidence type="ECO:0000256" key="6">
    <source>
        <dbReference type="SAM" id="Coils"/>
    </source>
</evidence>
<evidence type="ECO:0000313" key="8">
    <source>
        <dbReference type="EMBL" id="EDV36177.1"/>
    </source>
</evidence>
<dbReference type="InterPro" id="IPR036322">
    <property type="entry name" value="WD40_repeat_dom_sf"/>
</dbReference>
<feature type="repeat" description="WD" evidence="5">
    <location>
        <begin position="339"/>
        <end position="370"/>
    </location>
</feature>
<dbReference type="KEGG" id="dan:6494941"/>
<dbReference type="PRINTS" id="PR00320">
    <property type="entry name" value="GPROTEINBRPT"/>
</dbReference>
<feature type="compositionally biased region" description="Acidic residues" evidence="7">
    <location>
        <begin position="62"/>
        <end position="74"/>
    </location>
</feature>
<feature type="repeat" description="WD" evidence="5">
    <location>
        <begin position="256"/>
        <end position="297"/>
    </location>
</feature>
<dbReference type="SUPFAM" id="SSF50978">
    <property type="entry name" value="WD40 repeat-like"/>
    <property type="match status" value="1"/>
</dbReference>
<dbReference type="STRING" id="7217.B3MC77"/>
<dbReference type="OrthoDB" id="189968at2759"/>
<reference evidence="8 9" key="1">
    <citation type="journal article" date="2007" name="Nature">
        <title>Evolution of genes and genomes on the Drosophila phylogeny.</title>
        <authorList>
            <consortium name="Drosophila 12 Genomes Consortium"/>
            <person name="Clark A.G."/>
            <person name="Eisen M.B."/>
            <person name="Smith D.R."/>
            <person name="Bergman C.M."/>
            <person name="Oliver B."/>
            <person name="Markow T.A."/>
            <person name="Kaufman T.C."/>
            <person name="Kellis M."/>
            <person name="Gelbart W."/>
            <person name="Iyer V.N."/>
            <person name="Pollard D.A."/>
            <person name="Sackton T.B."/>
            <person name="Larracuente A.M."/>
            <person name="Singh N.D."/>
            <person name="Abad J.P."/>
            <person name="Abt D.N."/>
            <person name="Adryan B."/>
            <person name="Aguade M."/>
            <person name="Akashi H."/>
            <person name="Anderson W.W."/>
            <person name="Aquadro C.F."/>
            <person name="Ardell D.H."/>
            <person name="Arguello R."/>
            <person name="Artieri C.G."/>
            <person name="Barbash D.A."/>
            <person name="Barker D."/>
            <person name="Barsanti P."/>
            <person name="Batterham P."/>
            <person name="Batzoglou S."/>
            <person name="Begun D."/>
            <person name="Bhutkar A."/>
            <person name="Blanco E."/>
            <person name="Bosak S.A."/>
            <person name="Bradley R.K."/>
            <person name="Brand A.D."/>
            <person name="Brent M.R."/>
            <person name="Brooks A.N."/>
            <person name="Brown R.H."/>
            <person name="Butlin R.K."/>
            <person name="Caggese C."/>
            <person name="Calvi B.R."/>
            <person name="Bernardo de Carvalho A."/>
            <person name="Caspi A."/>
            <person name="Castrezana S."/>
            <person name="Celniker S.E."/>
            <person name="Chang J.L."/>
            <person name="Chapple C."/>
            <person name="Chatterji S."/>
            <person name="Chinwalla A."/>
            <person name="Civetta A."/>
            <person name="Clifton S.W."/>
            <person name="Comeron J.M."/>
            <person name="Costello J.C."/>
            <person name="Coyne J.A."/>
            <person name="Daub J."/>
            <person name="David R.G."/>
            <person name="Delcher A.L."/>
            <person name="Delehaunty K."/>
            <person name="Do C.B."/>
            <person name="Ebling H."/>
            <person name="Edwards K."/>
            <person name="Eickbush T."/>
            <person name="Evans J.D."/>
            <person name="Filipski A."/>
            <person name="Findeiss S."/>
            <person name="Freyhult E."/>
            <person name="Fulton L."/>
            <person name="Fulton R."/>
            <person name="Garcia A.C."/>
            <person name="Gardiner A."/>
            <person name="Garfield D.A."/>
            <person name="Garvin B.E."/>
            <person name="Gibson G."/>
            <person name="Gilbert D."/>
            <person name="Gnerre S."/>
            <person name="Godfrey J."/>
            <person name="Good R."/>
            <person name="Gotea V."/>
            <person name="Gravely B."/>
            <person name="Greenberg A.J."/>
            <person name="Griffiths-Jones S."/>
            <person name="Gross S."/>
            <person name="Guigo R."/>
            <person name="Gustafson E.A."/>
            <person name="Haerty W."/>
            <person name="Hahn M.W."/>
            <person name="Halligan D.L."/>
            <person name="Halpern A.L."/>
            <person name="Halter G.M."/>
            <person name="Han M.V."/>
            <person name="Heger A."/>
            <person name="Hillier L."/>
            <person name="Hinrichs A.S."/>
            <person name="Holmes I."/>
            <person name="Hoskins R.A."/>
            <person name="Hubisz M.J."/>
            <person name="Hultmark D."/>
            <person name="Huntley M.A."/>
            <person name="Jaffe D.B."/>
            <person name="Jagadeeshan S."/>
            <person name="Jeck W.R."/>
            <person name="Johnson J."/>
            <person name="Jones C.D."/>
            <person name="Jordan W.C."/>
            <person name="Karpen G.H."/>
            <person name="Kataoka E."/>
            <person name="Keightley P.D."/>
            <person name="Kheradpour P."/>
            <person name="Kirkness E.F."/>
            <person name="Koerich L.B."/>
            <person name="Kristiansen K."/>
            <person name="Kudrna D."/>
            <person name="Kulathinal R.J."/>
            <person name="Kumar S."/>
            <person name="Kwok R."/>
            <person name="Lander E."/>
            <person name="Langley C.H."/>
            <person name="Lapoint R."/>
            <person name="Lazzaro B.P."/>
            <person name="Lee S.J."/>
            <person name="Levesque L."/>
            <person name="Li R."/>
            <person name="Lin C.F."/>
            <person name="Lin M.F."/>
            <person name="Lindblad-Toh K."/>
            <person name="Llopart A."/>
            <person name="Long M."/>
            <person name="Low L."/>
            <person name="Lozovsky E."/>
            <person name="Lu J."/>
            <person name="Luo M."/>
            <person name="Machado C.A."/>
            <person name="Makalowski W."/>
            <person name="Marzo M."/>
            <person name="Matsuda M."/>
            <person name="Matzkin L."/>
            <person name="McAllister B."/>
            <person name="McBride C.S."/>
            <person name="McKernan B."/>
            <person name="McKernan K."/>
            <person name="Mendez-Lago M."/>
            <person name="Minx P."/>
            <person name="Mollenhauer M.U."/>
            <person name="Montooth K."/>
            <person name="Mount S.M."/>
            <person name="Mu X."/>
            <person name="Myers E."/>
            <person name="Negre B."/>
            <person name="Newfeld S."/>
            <person name="Nielsen R."/>
            <person name="Noor M.A."/>
            <person name="O'Grady P."/>
            <person name="Pachter L."/>
            <person name="Papaceit M."/>
            <person name="Parisi M.J."/>
            <person name="Parisi M."/>
            <person name="Parts L."/>
            <person name="Pedersen J.S."/>
            <person name="Pesole G."/>
            <person name="Phillippy A.M."/>
            <person name="Ponting C.P."/>
            <person name="Pop M."/>
            <person name="Porcelli D."/>
            <person name="Powell J.R."/>
            <person name="Prohaska S."/>
            <person name="Pruitt K."/>
            <person name="Puig M."/>
            <person name="Quesneville H."/>
            <person name="Ram K.R."/>
            <person name="Rand D."/>
            <person name="Rasmussen M.D."/>
            <person name="Reed L.K."/>
            <person name="Reenan R."/>
            <person name="Reily A."/>
            <person name="Remington K.A."/>
            <person name="Rieger T.T."/>
            <person name="Ritchie M.G."/>
            <person name="Robin C."/>
            <person name="Rogers Y.H."/>
            <person name="Rohde C."/>
            <person name="Rozas J."/>
            <person name="Rubenfield M.J."/>
            <person name="Ruiz A."/>
            <person name="Russo S."/>
            <person name="Salzberg S.L."/>
            <person name="Sanchez-Gracia A."/>
            <person name="Saranga D.J."/>
            <person name="Sato H."/>
            <person name="Schaeffer S.W."/>
            <person name="Schatz M.C."/>
            <person name="Schlenke T."/>
            <person name="Schwartz R."/>
            <person name="Segarra C."/>
            <person name="Singh R.S."/>
            <person name="Sirot L."/>
            <person name="Sirota M."/>
            <person name="Sisneros N.B."/>
            <person name="Smith C.D."/>
            <person name="Smith T.F."/>
            <person name="Spieth J."/>
            <person name="Stage D.E."/>
            <person name="Stark A."/>
            <person name="Stephan W."/>
            <person name="Strausberg R.L."/>
            <person name="Strempel S."/>
            <person name="Sturgill D."/>
            <person name="Sutton G."/>
            <person name="Sutton G.G."/>
            <person name="Tao W."/>
            <person name="Teichmann S."/>
            <person name="Tobari Y.N."/>
            <person name="Tomimura Y."/>
            <person name="Tsolas J.M."/>
            <person name="Valente V.L."/>
            <person name="Venter E."/>
            <person name="Venter J.C."/>
            <person name="Vicario S."/>
            <person name="Vieira F.G."/>
            <person name="Vilella A.J."/>
            <person name="Villasante A."/>
            <person name="Walenz B."/>
            <person name="Wang J."/>
            <person name="Wasserman M."/>
            <person name="Watts T."/>
            <person name="Wilson D."/>
            <person name="Wilson R.K."/>
            <person name="Wing R.A."/>
            <person name="Wolfner M.F."/>
            <person name="Wong A."/>
            <person name="Wong G.K."/>
            <person name="Wu C.I."/>
            <person name="Wu G."/>
            <person name="Yamamoto D."/>
            <person name="Yang H.P."/>
            <person name="Yang S.P."/>
            <person name="Yorke J.A."/>
            <person name="Yoshida K."/>
            <person name="Zdobnov E."/>
            <person name="Zhang P."/>
            <person name="Zhang Y."/>
            <person name="Zimin A.V."/>
            <person name="Baldwin J."/>
            <person name="Abdouelleil A."/>
            <person name="Abdulkadir J."/>
            <person name="Abebe A."/>
            <person name="Abera B."/>
            <person name="Abreu J."/>
            <person name="Acer S.C."/>
            <person name="Aftuck L."/>
            <person name="Alexander A."/>
            <person name="An P."/>
            <person name="Anderson E."/>
            <person name="Anderson S."/>
            <person name="Arachi H."/>
            <person name="Azer M."/>
            <person name="Bachantsang P."/>
            <person name="Barry A."/>
            <person name="Bayul T."/>
            <person name="Berlin A."/>
            <person name="Bessette D."/>
            <person name="Bloom T."/>
            <person name="Blye J."/>
            <person name="Boguslavskiy L."/>
            <person name="Bonnet C."/>
            <person name="Boukhgalter B."/>
            <person name="Bourzgui I."/>
            <person name="Brown A."/>
            <person name="Cahill P."/>
            <person name="Channer S."/>
            <person name="Cheshatsang Y."/>
            <person name="Chuda L."/>
            <person name="Citroen M."/>
            <person name="Collymore A."/>
            <person name="Cooke P."/>
            <person name="Costello M."/>
            <person name="D'Aco K."/>
            <person name="Daza R."/>
            <person name="De Haan G."/>
            <person name="DeGray S."/>
            <person name="DeMaso C."/>
            <person name="Dhargay N."/>
            <person name="Dooley K."/>
            <person name="Dooley E."/>
            <person name="Doricent M."/>
            <person name="Dorje P."/>
            <person name="Dorjee K."/>
            <person name="Dupes A."/>
            <person name="Elong R."/>
            <person name="Falk J."/>
            <person name="Farina A."/>
            <person name="Faro S."/>
            <person name="Ferguson D."/>
            <person name="Fisher S."/>
            <person name="Foley C.D."/>
            <person name="Franke A."/>
            <person name="Friedrich D."/>
            <person name="Gadbois L."/>
            <person name="Gearin G."/>
            <person name="Gearin C.R."/>
            <person name="Giannoukos G."/>
            <person name="Goode T."/>
            <person name="Graham J."/>
            <person name="Grandbois E."/>
            <person name="Grewal S."/>
            <person name="Gyaltsen K."/>
            <person name="Hafez N."/>
            <person name="Hagos B."/>
            <person name="Hall J."/>
            <person name="Henson C."/>
            <person name="Hollinger A."/>
            <person name="Honan T."/>
            <person name="Huard M.D."/>
            <person name="Hughes L."/>
            <person name="Hurhula B."/>
            <person name="Husby M.E."/>
            <person name="Kamat A."/>
            <person name="Kanga B."/>
            <person name="Kashin S."/>
            <person name="Khazanovich D."/>
            <person name="Kisner P."/>
            <person name="Lance K."/>
            <person name="Lara M."/>
            <person name="Lee W."/>
            <person name="Lennon N."/>
            <person name="Letendre F."/>
            <person name="LeVine R."/>
            <person name="Lipovsky A."/>
            <person name="Liu X."/>
            <person name="Liu J."/>
            <person name="Liu S."/>
            <person name="Lokyitsang T."/>
            <person name="Lokyitsang Y."/>
            <person name="Lubonja R."/>
            <person name="Lui A."/>
            <person name="MacDonald P."/>
            <person name="Magnisalis V."/>
            <person name="Maru K."/>
            <person name="Matthews C."/>
            <person name="McCusker W."/>
            <person name="McDonough S."/>
            <person name="Mehta T."/>
            <person name="Meldrim J."/>
            <person name="Meneus L."/>
            <person name="Mihai O."/>
            <person name="Mihalev A."/>
            <person name="Mihova T."/>
            <person name="Mittelman R."/>
            <person name="Mlenga V."/>
            <person name="Montmayeur A."/>
            <person name="Mulrain L."/>
            <person name="Navidi A."/>
            <person name="Naylor J."/>
            <person name="Negash T."/>
            <person name="Nguyen T."/>
            <person name="Nguyen N."/>
            <person name="Nicol R."/>
            <person name="Norbu C."/>
            <person name="Norbu N."/>
            <person name="Novod N."/>
            <person name="O'Neill B."/>
            <person name="Osman S."/>
            <person name="Markiewicz E."/>
            <person name="Oyono O.L."/>
            <person name="Patti C."/>
            <person name="Phunkhang P."/>
            <person name="Pierre F."/>
            <person name="Priest M."/>
            <person name="Raghuraman S."/>
            <person name="Rege F."/>
            <person name="Reyes R."/>
            <person name="Rise C."/>
            <person name="Rogov P."/>
            <person name="Ross K."/>
            <person name="Ryan E."/>
            <person name="Settipalli S."/>
            <person name="Shea T."/>
            <person name="Sherpa N."/>
            <person name="Shi L."/>
            <person name="Shih D."/>
            <person name="Sparrow T."/>
            <person name="Spaulding J."/>
            <person name="Stalker J."/>
            <person name="Stange-Thomann N."/>
            <person name="Stavropoulos S."/>
            <person name="Stone C."/>
            <person name="Strader C."/>
            <person name="Tesfaye S."/>
            <person name="Thomson T."/>
            <person name="Thoulutsang Y."/>
            <person name="Thoulutsang D."/>
            <person name="Topham K."/>
            <person name="Topping I."/>
            <person name="Tsamla T."/>
            <person name="Vassiliev H."/>
            <person name="Vo A."/>
            <person name="Wangchuk T."/>
            <person name="Wangdi T."/>
            <person name="Weiand M."/>
            <person name="Wilkinson J."/>
            <person name="Wilson A."/>
            <person name="Yadav S."/>
            <person name="Young G."/>
            <person name="Yu Q."/>
            <person name="Zembek L."/>
            <person name="Zhong D."/>
            <person name="Zimmer A."/>
            <person name="Zwirko Z."/>
            <person name="Jaffe D.B."/>
            <person name="Alvarez P."/>
            <person name="Brockman W."/>
            <person name="Butler J."/>
            <person name="Chin C."/>
            <person name="Gnerre S."/>
            <person name="Grabherr M."/>
            <person name="Kleber M."/>
            <person name="Mauceli E."/>
            <person name="MacCallum I."/>
        </authorList>
    </citation>
    <scope>NUCLEOTIDE SEQUENCE [LARGE SCALE GENOMIC DNA]</scope>
    <source>
        <strain evidence="9">Tucson 14024-0371.13</strain>
    </source>
</reference>
<dbReference type="InterPro" id="IPR001680">
    <property type="entry name" value="WD40_rpt"/>
</dbReference>
<dbReference type="PANTHER" id="PTHR19865:SF0">
    <property type="entry name" value="U3 SMALL NUCLEOLAR RNA-INTERACTING PROTEIN 2"/>
    <property type="match status" value="1"/>
</dbReference>
<dbReference type="OMA" id="CSLRIWK"/>
<dbReference type="FunCoup" id="B3MC77">
    <property type="interactions" value="1608"/>
</dbReference>
<dbReference type="EMBL" id="CH902619">
    <property type="protein sequence ID" value="EDV36177.1"/>
    <property type="molecule type" value="Genomic_DNA"/>
</dbReference>
<evidence type="ECO:0000256" key="1">
    <source>
        <dbReference type="ARBA" id="ARBA00004123"/>
    </source>
</evidence>
<keyword evidence="4" id="KW-0539">Nucleus</keyword>
<keyword evidence="6" id="KW-0175">Coiled coil</keyword>
<feature type="region of interest" description="Disordered" evidence="7">
    <location>
        <begin position="1"/>
        <end position="96"/>
    </location>
</feature>
<protein>
    <submittedName>
        <fullName evidence="8">Uncharacterized protein</fullName>
    </submittedName>
</protein>
<comment type="subcellular location">
    <subcellularLocation>
        <location evidence="1">Nucleus</location>
    </subcellularLocation>
</comment>
<dbReference type="Proteomes" id="UP000007801">
    <property type="component" value="Unassembled WGS sequence"/>
</dbReference>
<dbReference type="Pfam" id="PF00400">
    <property type="entry name" value="WD40"/>
    <property type="match status" value="5"/>
</dbReference>
<accession>B3MC77</accession>
<dbReference type="PhylomeDB" id="B3MC77"/>
<dbReference type="PANTHER" id="PTHR19865">
    <property type="entry name" value="U3 SMALL NUCLEOLAR RNA INTERACTING PROTEIN 2"/>
    <property type="match status" value="1"/>
</dbReference>
<evidence type="ECO:0000256" key="3">
    <source>
        <dbReference type="ARBA" id="ARBA00022737"/>
    </source>
</evidence>
<dbReference type="PROSITE" id="PS50082">
    <property type="entry name" value="WD_REPEATS_2"/>
    <property type="match status" value="3"/>
</dbReference>
<evidence type="ECO:0000256" key="5">
    <source>
        <dbReference type="PROSITE-ProRule" id="PRU00221"/>
    </source>
</evidence>
<proteinExistence type="predicted"/>
<dbReference type="HOGENOM" id="CLU_014017_1_1_1"/>
<name>B3MC77_DROAN</name>
<keyword evidence="3" id="KW-0677">Repeat</keyword>
<keyword evidence="9" id="KW-1185">Reference proteome</keyword>
<dbReference type="InterPro" id="IPR020472">
    <property type="entry name" value="WD40_PAC1"/>
</dbReference>
<dbReference type="AlphaFoldDB" id="B3MC77"/>
<evidence type="ECO:0000256" key="7">
    <source>
        <dbReference type="SAM" id="MobiDB-lite"/>
    </source>
</evidence>
<gene>
    <name evidence="8" type="primary">Dana\GF12083</name>
    <name evidence="8" type="synonym">dana_GLEANR_12094</name>
    <name evidence="8" type="ORF">GF12083</name>
</gene>
<feature type="compositionally biased region" description="Low complexity" evidence="7">
    <location>
        <begin position="20"/>
        <end position="29"/>
    </location>
</feature>
<feature type="coiled-coil region" evidence="6">
    <location>
        <begin position="102"/>
        <end position="129"/>
    </location>
</feature>
<sequence>MSSSFFLKPGSKAGKKRKNPTAGAATTKGKPLKKGGKPGKSAKSGQSAAGPVPKKQRRPKEEDEEIASDDDEYNSDAGGNTLAFSSDEGEEETPQDKRLRLAKQYLTEIEKQEAERAEDKELSQSVEQRLQTEYLDSVGKLRRNIAGSLKSCDASRVLKHKIHHTPICSLALSPDGKLLFAGAKSQFLLKWCTETGEVLAKSDVLPHREEPETGKKRRSHIIAICLSTDMKYLALAEGGPHIQIWCPQTMKHLKTLKGHRDSVAGLVFRKGTHDLYSAAKDRSVKIWSLDEMAYVESLFGHQTGVTSIDALSRERAITAGGSDCSLRIWKITEESQLIYNGHKDSIECVKLINDEHFVSGGMDGAVSLWSALKKKPICTSQLAHGLGENKVANWLTAVAVVVNTDLVATGSCDGFVRLWQTNPNARKLEEIRSIPIAGFINGLVFNSDGTKLYVAAGQEHRLGRWWRHKEAKNHIVVVDLKLQSAASK</sequence>
<dbReference type="SMART" id="SM00320">
    <property type="entry name" value="WD40"/>
    <property type="match status" value="6"/>
</dbReference>
<dbReference type="GO" id="GO:0034511">
    <property type="term" value="F:U3 snoRNA binding"/>
    <property type="evidence" value="ECO:0007669"/>
    <property type="project" value="EnsemblMetazoa"/>
</dbReference>
<feature type="repeat" description="WD" evidence="5">
    <location>
        <begin position="298"/>
        <end position="339"/>
    </location>
</feature>
<dbReference type="GO" id="GO:0032040">
    <property type="term" value="C:small-subunit processome"/>
    <property type="evidence" value="ECO:0007669"/>
    <property type="project" value="TreeGrafter"/>
</dbReference>
<dbReference type="eggNOG" id="KOG0299">
    <property type="taxonomic scope" value="Eukaryota"/>
</dbReference>
<organism evidence="8 9">
    <name type="scientific">Drosophila ananassae</name>
    <name type="common">Fruit fly</name>
    <dbReference type="NCBI Taxonomy" id="7217"/>
    <lineage>
        <taxon>Eukaryota</taxon>
        <taxon>Metazoa</taxon>
        <taxon>Ecdysozoa</taxon>
        <taxon>Arthropoda</taxon>
        <taxon>Hexapoda</taxon>
        <taxon>Insecta</taxon>
        <taxon>Pterygota</taxon>
        <taxon>Neoptera</taxon>
        <taxon>Endopterygota</taxon>
        <taxon>Diptera</taxon>
        <taxon>Brachycera</taxon>
        <taxon>Muscomorpha</taxon>
        <taxon>Ephydroidea</taxon>
        <taxon>Drosophilidae</taxon>
        <taxon>Drosophila</taxon>
        <taxon>Sophophora</taxon>
    </lineage>
</organism>
<dbReference type="InParanoid" id="B3MC77"/>
<dbReference type="Gene3D" id="2.130.10.10">
    <property type="entry name" value="YVTN repeat-like/Quinoprotein amine dehydrogenase"/>
    <property type="match status" value="1"/>
</dbReference>
<keyword evidence="2 5" id="KW-0853">WD repeat</keyword>
<dbReference type="SMR" id="B3MC77"/>
<dbReference type="InterPro" id="IPR015943">
    <property type="entry name" value="WD40/YVTN_repeat-like_dom_sf"/>
</dbReference>
<evidence type="ECO:0000256" key="4">
    <source>
        <dbReference type="ARBA" id="ARBA00023242"/>
    </source>
</evidence>